<evidence type="ECO:0000256" key="1">
    <source>
        <dbReference type="SAM" id="MobiDB-lite"/>
    </source>
</evidence>
<evidence type="ECO:0000259" key="2">
    <source>
        <dbReference type="Pfam" id="PF03644"/>
    </source>
</evidence>
<name>A0A4S8KU86_DENBC</name>
<proteinExistence type="predicted"/>
<evidence type="ECO:0000313" key="4">
    <source>
        <dbReference type="Proteomes" id="UP000297245"/>
    </source>
</evidence>
<keyword evidence="4" id="KW-1185">Reference proteome</keyword>
<dbReference type="InterPro" id="IPR005201">
    <property type="entry name" value="TIM_ENGase"/>
</dbReference>
<dbReference type="GO" id="GO:0005829">
    <property type="term" value="C:cytosol"/>
    <property type="evidence" value="ECO:0007669"/>
    <property type="project" value="UniProtKB-SubCell"/>
</dbReference>
<dbReference type="PANTHER" id="PTHR13246">
    <property type="entry name" value="ENDO BETA N-ACETYLGLUCOSAMINIDASE"/>
    <property type="match status" value="1"/>
</dbReference>
<feature type="compositionally biased region" description="Basic and acidic residues" evidence="1">
    <location>
        <begin position="86"/>
        <end position="96"/>
    </location>
</feature>
<sequence length="147" mass="16439">MGIDVWGRGSHGAGSFGSYCALQHISPSSLGLSVAIFGQAWSWESEQDKDEWTWEKWWDYERLLWAGPRIIIAKSKGTVSGAESLSTRDESFGRKDEEDEEETYPIPEMSRPEGTLPCKCTSPPYKAISTFFPRKVPPNPAKGIPLE</sequence>
<protein>
    <recommendedName>
        <fullName evidence="2">Cytosolic endo-beta-N-acetylglucosaminidase TIM barrel domain-containing protein</fullName>
    </recommendedName>
</protein>
<evidence type="ECO:0000313" key="3">
    <source>
        <dbReference type="EMBL" id="THU79437.1"/>
    </source>
</evidence>
<dbReference type="EMBL" id="ML180026">
    <property type="protein sequence ID" value="THU79437.1"/>
    <property type="molecule type" value="Genomic_DNA"/>
</dbReference>
<reference evidence="3 4" key="1">
    <citation type="journal article" date="2019" name="Nat. Ecol. Evol.">
        <title>Megaphylogeny resolves global patterns of mushroom evolution.</title>
        <authorList>
            <person name="Varga T."/>
            <person name="Krizsan K."/>
            <person name="Foldi C."/>
            <person name="Dima B."/>
            <person name="Sanchez-Garcia M."/>
            <person name="Sanchez-Ramirez S."/>
            <person name="Szollosi G.J."/>
            <person name="Szarkandi J.G."/>
            <person name="Papp V."/>
            <person name="Albert L."/>
            <person name="Andreopoulos W."/>
            <person name="Angelini C."/>
            <person name="Antonin V."/>
            <person name="Barry K.W."/>
            <person name="Bougher N.L."/>
            <person name="Buchanan P."/>
            <person name="Buyck B."/>
            <person name="Bense V."/>
            <person name="Catcheside P."/>
            <person name="Chovatia M."/>
            <person name="Cooper J."/>
            <person name="Damon W."/>
            <person name="Desjardin D."/>
            <person name="Finy P."/>
            <person name="Geml J."/>
            <person name="Haridas S."/>
            <person name="Hughes K."/>
            <person name="Justo A."/>
            <person name="Karasinski D."/>
            <person name="Kautmanova I."/>
            <person name="Kiss B."/>
            <person name="Kocsube S."/>
            <person name="Kotiranta H."/>
            <person name="LaButti K.M."/>
            <person name="Lechner B.E."/>
            <person name="Liimatainen K."/>
            <person name="Lipzen A."/>
            <person name="Lukacs Z."/>
            <person name="Mihaltcheva S."/>
            <person name="Morgado L.N."/>
            <person name="Niskanen T."/>
            <person name="Noordeloos M.E."/>
            <person name="Ohm R.A."/>
            <person name="Ortiz-Santana B."/>
            <person name="Ovrebo C."/>
            <person name="Racz N."/>
            <person name="Riley R."/>
            <person name="Savchenko A."/>
            <person name="Shiryaev A."/>
            <person name="Soop K."/>
            <person name="Spirin V."/>
            <person name="Szebenyi C."/>
            <person name="Tomsovsky M."/>
            <person name="Tulloss R.E."/>
            <person name="Uehling J."/>
            <person name="Grigoriev I.V."/>
            <person name="Vagvolgyi C."/>
            <person name="Papp T."/>
            <person name="Martin F.M."/>
            <person name="Miettinen O."/>
            <person name="Hibbett D.S."/>
            <person name="Nagy L.G."/>
        </authorList>
    </citation>
    <scope>NUCLEOTIDE SEQUENCE [LARGE SCALE GENOMIC DNA]</scope>
    <source>
        <strain evidence="3 4">CBS 962.96</strain>
    </source>
</reference>
<feature type="region of interest" description="Disordered" evidence="1">
    <location>
        <begin position="77"/>
        <end position="118"/>
    </location>
</feature>
<dbReference type="Gene3D" id="3.20.20.80">
    <property type="entry name" value="Glycosidases"/>
    <property type="match status" value="1"/>
</dbReference>
<dbReference type="Pfam" id="PF03644">
    <property type="entry name" value="Glyco_hydro_85"/>
    <property type="match status" value="1"/>
</dbReference>
<feature type="domain" description="Cytosolic endo-beta-N-acetylglucosaminidase TIM barrel" evidence="2">
    <location>
        <begin position="1"/>
        <end position="71"/>
    </location>
</feature>
<dbReference type="GO" id="GO:0033925">
    <property type="term" value="F:mannosyl-glycoprotein endo-beta-N-acetylglucosaminidase activity"/>
    <property type="evidence" value="ECO:0007669"/>
    <property type="project" value="UniProtKB-EC"/>
</dbReference>
<dbReference type="PANTHER" id="PTHR13246:SF1">
    <property type="entry name" value="CYTOSOLIC ENDO-BETA-N-ACETYLGLUCOSAMINIDASE"/>
    <property type="match status" value="1"/>
</dbReference>
<dbReference type="AlphaFoldDB" id="A0A4S8KU86"/>
<dbReference type="OrthoDB" id="284473at2759"/>
<dbReference type="InterPro" id="IPR032979">
    <property type="entry name" value="ENGase"/>
</dbReference>
<organism evidence="3 4">
    <name type="scientific">Dendrothele bispora (strain CBS 962.96)</name>
    <dbReference type="NCBI Taxonomy" id="1314807"/>
    <lineage>
        <taxon>Eukaryota</taxon>
        <taxon>Fungi</taxon>
        <taxon>Dikarya</taxon>
        <taxon>Basidiomycota</taxon>
        <taxon>Agaricomycotina</taxon>
        <taxon>Agaricomycetes</taxon>
        <taxon>Agaricomycetidae</taxon>
        <taxon>Agaricales</taxon>
        <taxon>Agaricales incertae sedis</taxon>
        <taxon>Dendrothele</taxon>
    </lineage>
</organism>
<dbReference type="Proteomes" id="UP000297245">
    <property type="component" value="Unassembled WGS sequence"/>
</dbReference>
<gene>
    <name evidence="3" type="ORF">K435DRAFT_527945</name>
</gene>
<accession>A0A4S8KU86</accession>